<proteinExistence type="predicted"/>
<dbReference type="AlphaFoldDB" id="A0A832V2F3"/>
<gene>
    <name evidence="1" type="ORF">H1016_04535</name>
</gene>
<reference evidence="1 2" key="1">
    <citation type="journal article" name="Nat. Commun.">
        <title>Undinarchaeota illuminate DPANN phylogeny and the impact of gene transfer on archaeal evolution.</title>
        <authorList>
            <person name="Dombrowski N."/>
            <person name="Williams T.A."/>
            <person name="Sun J."/>
            <person name="Woodcroft B.J."/>
            <person name="Lee J.H."/>
            <person name="Minh B.Q."/>
            <person name="Rinke C."/>
            <person name="Spang A."/>
        </authorList>
    </citation>
    <scope>NUCLEOTIDE SEQUENCE [LARGE SCALE GENOMIC DNA]</scope>
    <source>
        <strain evidence="1">MAG_bin1129</strain>
    </source>
</reference>
<dbReference type="EMBL" id="DVAB01000038">
    <property type="protein sequence ID" value="HIK00776.1"/>
    <property type="molecule type" value="Genomic_DNA"/>
</dbReference>
<sequence length="127" mass="14627">MGSRDCEREARELEAETLYFFASHYWFAAKNFQRAIACLAKDLAKAHNLIGRETKESQKAFMNYIREEAHAKNLHLAIFGSNPPADVDKIDSFIRALNVDSNLRKGLNSYFIVHYANMEDARSLLRK</sequence>
<organism evidence="1 2">
    <name type="scientific">Candidatus Naiadarchaeum limnaeum</name>
    <dbReference type="NCBI Taxonomy" id="2756139"/>
    <lineage>
        <taxon>Archaea</taxon>
        <taxon>Candidatus Undinarchaeota</taxon>
        <taxon>Candidatus Undinarchaeia</taxon>
        <taxon>Candidatus Naiadarchaeales</taxon>
        <taxon>Candidatus Naiadarchaeaceae</taxon>
        <taxon>Candidatus Naiadarchaeum</taxon>
    </lineage>
</organism>
<accession>A0A832V2F3</accession>
<evidence type="ECO:0000313" key="1">
    <source>
        <dbReference type="EMBL" id="HIK00776.1"/>
    </source>
</evidence>
<protein>
    <submittedName>
        <fullName evidence="1">Uncharacterized protein</fullName>
    </submittedName>
</protein>
<name>A0A832V2F3_9ARCH</name>
<keyword evidence="2" id="KW-1185">Reference proteome</keyword>
<comment type="caution">
    <text evidence="1">The sequence shown here is derived from an EMBL/GenBank/DDBJ whole genome shotgun (WGS) entry which is preliminary data.</text>
</comment>
<dbReference type="Proteomes" id="UP000646946">
    <property type="component" value="Unassembled WGS sequence"/>
</dbReference>
<evidence type="ECO:0000313" key="2">
    <source>
        <dbReference type="Proteomes" id="UP000646946"/>
    </source>
</evidence>